<evidence type="ECO:0000256" key="5">
    <source>
        <dbReference type="ARBA" id="ARBA00023251"/>
    </source>
</evidence>
<accession>A0A508AND0</accession>
<evidence type="ECO:0000259" key="8">
    <source>
        <dbReference type="Pfam" id="PF00144"/>
    </source>
</evidence>
<dbReference type="PANTHER" id="PTHR46825:SF8">
    <property type="entry name" value="BETA-LACTAMASE-RELATED"/>
    <property type="match status" value="1"/>
</dbReference>
<dbReference type="PROSITE" id="PS00336">
    <property type="entry name" value="BETA_LACTAMASE_C"/>
    <property type="match status" value="1"/>
</dbReference>
<evidence type="ECO:0000313" key="11">
    <source>
        <dbReference type="Proteomes" id="UP000318212"/>
    </source>
</evidence>
<dbReference type="EC" id="3.5.2.6" evidence="3 6"/>
<keyword evidence="5 6" id="KW-0046">Antibiotic resistance</keyword>
<keyword evidence="4 6" id="KW-0378">Hydrolase</keyword>
<evidence type="ECO:0000313" key="10">
    <source>
        <dbReference type="EMBL" id="TQD51466.1"/>
    </source>
</evidence>
<comment type="catalytic activity">
    <reaction evidence="1 6">
        <text>a beta-lactam + H2O = a substituted beta-amino acid</text>
        <dbReference type="Rhea" id="RHEA:20401"/>
        <dbReference type="ChEBI" id="CHEBI:15377"/>
        <dbReference type="ChEBI" id="CHEBI:35627"/>
        <dbReference type="ChEBI" id="CHEBI:140347"/>
        <dbReference type="EC" id="3.5.2.6"/>
    </reaction>
</comment>
<comment type="similarity">
    <text evidence="2 6">Belongs to the class-C beta-lactamase family.</text>
</comment>
<comment type="caution">
    <text evidence="10">The sequence shown here is derived from an EMBL/GenBank/DDBJ whole genome shotgun (WGS) entry which is preliminary data.</text>
</comment>
<dbReference type="PANTHER" id="PTHR46825">
    <property type="entry name" value="D-ALANYL-D-ALANINE-CARBOXYPEPTIDASE/ENDOPEPTIDASE AMPH"/>
    <property type="match status" value="1"/>
</dbReference>
<dbReference type="InterPro" id="IPR012338">
    <property type="entry name" value="Beta-lactam/transpept-like"/>
</dbReference>
<dbReference type="OrthoDB" id="119951at2"/>
<dbReference type="Gene3D" id="3.40.710.10">
    <property type="entry name" value="DD-peptidase/beta-lactamase superfamily"/>
    <property type="match status" value="1"/>
</dbReference>
<reference evidence="10 11" key="1">
    <citation type="submission" date="2019-06" db="EMBL/GenBank/DDBJ databases">
        <title>Lysobacter alkalisoli sp. nov. isolated from saline soil.</title>
        <authorList>
            <person name="Sun J.-Q."/>
            <person name="Xu L."/>
        </authorList>
    </citation>
    <scope>NUCLEOTIDE SEQUENCE [LARGE SCALE GENOMIC DNA]</scope>
    <source>
        <strain evidence="10 11">JCM 31130</strain>
    </source>
</reference>
<name>A0A508AND0_9GAMM</name>
<dbReference type="GO" id="GO:0030288">
    <property type="term" value="C:outer membrane-bounded periplasmic space"/>
    <property type="evidence" value="ECO:0007669"/>
    <property type="project" value="InterPro"/>
</dbReference>
<dbReference type="InterPro" id="IPR001466">
    <property type="entry name" value="Beta-lactam-related"/>
</dbReference>
<protein>
    <recommendedName>
        <fullName evidence="3 6">Beta-lactamase</fullName>
        <ecNumber evidence="3 6">3.5.2.6</ecNumber>
    </recommendedName>
</protein>
<dbReference type="Pfam" id="PF11954">
    <property type="entry name" value="DUF3471"/>
    <property type="match status" value="1"/>
</dbReference>
<dbReference type="GO" id="GO:0008800">
    <property type="term" value="F:beta-lactamase activity"/>
    <property type="evidence" value="ECO:0007669"/>
    <property type="project" value="UniProtKB-UniRule"/>
</dbReference>
<evidence type="ECO:0000256" key="2">
    <source>
        <dbReference type="ARBA" id="ARBA00007840"/>
    </source>
</evidence>
<dbReference type="Pfam" id="PF00144">
    <property type="entry name" value="Beta-lactamase"/>
    <property type="match status" value="1"/>
</dbReference>
<evidence type="ECO:0000256" key="6">
    <source>
        <dbReference type="RuleBase" id="RU361140"/>
    </source>
</evidence>
<dbReference type="SUPFAM" id="SSF56601">
    <property type="entry name" value="beta-lactamase/transpeptidase-like"/>
    <property type="match status" value="1"/>
</dbReference>
<dbReference type="GO" id="GO:0046677">
    <property type="term" value="P:response to antibiotic"/>
    <property type="evidence" value="ECO:0007669"/>
    <property type="project" value="UniProtKB-UniRule"/>
</dbReference>
<gene>
    <name evidence="10" type="ORF">FKV25_01200</name>
</gene>
<evidence type="ECO:0000256" key="1">
    <source>
        <dbReference type="ARBA" id="ARBA00001526"/>
    </source>
</evidence>
<feature type="domain" description="Beta-lactamase-related" evidence="8">
    <location>
        <begin position="120"/>
        <end position="391"/>
    </location>
</feature>
<dbReference type="InterPro" id="IPR021860">
    <property type="entry name" value="Peptidase_S12_Pab87-rel_C"/>
</dbReference>
<keyword evidence="11" id="KW-1185">Reference proteome</keyword>
<dbReference type="AlphaFoldDB" id="A0A508AND0"/>
<feature type="region of interest" description="Disordered" evidence="7">
    <location>
        <begin position="1"/>
        <end position="39"/>
    </location>
</feature>
<evidence type="ECO:0000256" key="7">
    <source>
        <dbReference type="SAM" id="MobiDB-lite"/>
    </source>
</evidence>
<dbReference type="GO" id="GO:0017001">
    <property type="term" value="P:antibiotic catabolic process"/>
    <property type="evidence" value="ECO:0007669"/>
    <property type="project" value="InterPro"/>
</dbReference>
<dbReference type="EMBL" id="VICE01000008">
    <property type="protein sequence ID" value="TQD51466.1"/>
    <property type="molecule type" value="Genomic_DNA"/>
</dbReference>
<organism evidence="10 11">
    <name type="scientific">Marilutibacter aestuarii</name>
    <dbReference type="NCBI Taxonomy" id="1706195"/>
    <lineage>
        <taxon>Bacteria</taxon>
        <taxon>Pseudomonadati</taxon>
        <taxon>Pseudomonadota</taxon>
        <taxon>Gammaproteobacteria</taxon>
        <taxon>Lysobacterales</taxon>
        <taxon>Lysobacteraceae</taxon>
        <taxon>Marilutibacter</taxon>
    </lineage>
</organism>
<evidence type="ECO:0000256" key="3">
    <source>
        <dbReference type="ARBA" id="ARBA00012865"/>
    </source>
</evidence>
<sequence length="605" mass="62333">MFAPRARASSSAAPVSSQGPATAHVGRQAGAVQKGDPTMSIRPRPVLALPLLAAAVVLCGNACAAPPPPAGLDPDLQATLEKRLNGDRSGACMAVGVVDIATGDAPAPSSRVRRAYACADGALRIGSDSAFEIGSISKTMTATLLAGLVRDGRARLDDPLSDYLPEGTAVPEFQGQPILIRHLVTHTSGLPALPPIPVADASDPYAAMRPDDLLQALGEVTLAQAPGSTFAYSNYASMLLSYAVSRRAGAGLETLLDERLFTPLGMEGAHVADRPAGVVQAQGHMPNGTPVPGWHFDDALAGVGGVRATLDDMIRYAEAGLGAAPEPLASAMALTRQPIETASGRPIAMNWMRMPLDGRELLAHEGGTGGFSSLIALDPARGRGVVVLSDTALTALGGLGGLGLHLIDDARPLPAPRTVTPAPAALVDALVGEWQLEGGPALTLRRRGDALEVQAAGQPAFEMGHDSAGDFFPLAFDALLSPTRTADGRHAFNWHQGGAVMPARRVQVSTPAQPASKAPSVEALAEYAGRYPLAPTDMVLAVSVRDGVLQAQATGQGAFPLSPAGKDVFTASAFGIEIRFERDARGEVNALALHQGGNVLRGGKQ</sequence>
<proteinExistence type="inferred from homology"/>
<evidence type="ECO:0000256" key="4">
    <source>
        <dbReference type="ARBA" id="ARBA00022801"/>
    </source>
</evidence>
<feature type="compositionally biased region" description="Low complexity" evidence="7">
    <location>
        <begin position="1"/>
        <end position="17"/>
    </location>
</feature>
<feature type="domain" description="Peptidase S12 Pab87-related C-terminal" evidence="9">
    <location>
        <begin position="516"/>
        <end position="594"/>
    </location>
</feature>
<dbReference type="Proteomes" id="UP000318212">
    <property type="component" value="Unassembled WGS sequence"/>
</dbReference>
<dbReference type="InterPro" id="IPR050491">
    <property type="entry name" value="AmpC-like"/>
</dbReference>
<evidence type="ECO:0000259" key="9">
    <source>
        <dbReference type="Pfam" id="PF11954"/>
    </source>
</evidence>
<dbReference type="InterPro" id="IPR001586">
    <property type="entry name" value="Beta-lactam_class-C_AS"/>
</dbReference>